<organism evidence="2">
    <name type="scientific">Chromera velia CCMP2878</name>
    <dbReference type="NCBI Taxonomy" id="1169474"/>
    <lineage>
        <taxon>Eukaryota</taxon>
        <taxon>Sar</taxon>
        <taxon>Alveolata</taxon>
        <taxon>Colpodellida</taxon>
        <taxon>Chromeraceae</taxon>
        <taxon>Chromera</taxon>
    </lineage>
</organism>
<name>A0A0K6S7V3_9ALVE</name>
<dbReference type="EMBL" id="CDMZ01001526">
    <property type="protein sequence ID" value="CUC09740.1"/>
    <property type="molecule type" value="Genomic_DNA"/>
</dbReference>
<dbReference type="PhylomeDB" id="A0A0K6S7V3"/>
<feature type="region of interest" description="Disordered" evidence="1">
    <location>
        <begin position="27"/>
        <end position="47"/>
    </location>
</feature>
<accession>A0A0K6S7V3</accession>
<sequence length="137" mass="14425">MSAPLTSGPPRETVRAVTTGLLVTSKSSSKFPARHTSKDAQCMQGNGFGSGRTASKMTVSGSNDGSSWTQIGSYDGVADWSSADDSNTFNGDITKGPFSWFQFKAERLVQTSASTLIVQEIWLDALTGAAGVNCYGE</sequence>
<proteinExistence type="predicted"/>
<protein>
    <submittedName>
        <fullName evidence="2">Uncharacterized protein</fullName>
    </submittedName>
</protein>
<dbReference type="VEuPathDB" id="CryptoDB:Cvel_23279"/>
<evidence type="ECO:0000256" key="1">
    <source>
        <dbReference type="SAM" id="MobiDB-lite"/>
    </source>
</evidence>
<gene>
    <name evidence="2" type="ORF">Cvel_23279.t2</name>
</gene>
<reference evidence="2" key="1">
    <citation type="submission" date="2014-11" db="EMBL/GenBank/DDBJ databases">
        <title>Molecular phylogeny of cliff fern family Woodsiaceae with morphological implications.</title>
        <authorList>
            <person name="Shao Y.-Z."/>
            <person name="Wei R."/>
            <person name="Zhang X.-C."/>
        </authorList>
    </citation>
    <scope>NUCLEOTIDE SEQUENCE</scope>
</reference>
<dbReference type="AlphaFoldDB" id="A0A0K6S7V3"/>
<evidence type="ECO:0000313" key="2">
    <source>
        <dbReference type="EMBL" id="CUC09740.1"/>
    </source>
</evidence>